<reference evidence="2" key="1">
    <citation type="submission" date="2020-11" db="EMBL/GenBank/DDBJ databases">
        <authorList>
            <person name="Tran Van P."/>
        </authorList>
    </citation>
    <scope>NUCLEOTIDE SEQUENCE</scope>
</reference>
<accession>A0A7R8WLK7</accession>
<evidence type="ECO:0000313" key="2">
    <source>
        <dbReference type="EMBL" id="CAD7234054.1"/>
    </source>
</evidence>
<dbReference type="EMBL" id="OB667636">
    <property type="protein sequence ID" value="CAD7234054.1"/>
    <property type="molecule type" value="Genomic_DNA"/>
</dbReference>
<protein>
    <submittedName>
        <fullName evidence="2">Uncharacterized protein</fullName>
    </submittedName>
</protein>
<feature type="region of interest" description="Disordered" evidence="1">
    <location>
        <begin position="1"/>
        <end position="36"/>
    </location>
</feature>
<gene>
    <name evidence="2" type="ORF">CTOB1V02_LOCUS11872</name>
</gene>
<feature type="non-terminal residue" evidence="2">
    <location>
        <position position="196"/>
    </location>
</feature>
<proteinExistence type="predicted"/>
<sequence>GRARSLSSRIVRAARGIQTPSSSSSSLPRFTPNRTVGPERQRILDDLYGGHRHLCKQMNLPCRPPLPHRNDRLLPVRPRKPVNVDKYLIRRNLTPCRLAIPTVIDIEEYMAKGLPVSVTFELYKRHSGTVRMRLISISPTAEEDSEDDGQTFTIKELDGLRYSSEVCTDGSNGEEELVEEANLTDEKKMAARRKRT</sequence>
<organism evidence="2">
    <name type="scientific">Cyprideis torosa</name>
    <dbReference type="NCBI Taxonomy" id="163714"/>
    <lineage>
        <taxon>Eukaryota</taxon>
        <taxon>Metazoa</taxon>
        <taxon>Ecdysozoa</taxon>
        <taxon>Arthropoda</taxon>
        <taxon>Crustacea</taxon>
        <taxon>Oligostraca</taxon>
        <taxon>Ostracoda</taxon>
        <taxon>Podocopa</taxon>
        <taxon>Podocopida</taxon>
        <taxon>Cytherocopina</taxon>
        <taxon>Cytheroidea</taxon>
        <taxon>Cytherideidae</taxon>
        <taxon>Cyprideis</taxon>
    </lineage>
</organism>
<evidence type="ECO:0000256" key="1">
    <source>
        <dbReference type="SAM" id="MobiDB-lite"/>
    </source>
</evidence>
<name>A0A7R8WLK7_9CRUS</name>
<dbReference type="AlphaFoldDB" id="A0A7R8WLK7"/>